<dbReference type="RefSeq" id="XP_027356915.1">
    <property type="nucleotide sequence ID" value="XM_027501114.1"/>
</dbReference>
<feature type="region of interest" description="Disordered" evidence="3">
    <location>
        <begin position="1"/>
        <end position="37"/>
    </location>
</feature>
<reference evidence="4" key="1">
    <citation type="journal article" date="2019" name="Toxins">
        <title>Detection of Abrin-Like and Prepropulchellin-Like Toxin Genes and Transcripts Using Whole Genome Sequencing and Full-Length Transcript Sequencing of Abrus precatorius.</title>
        <authorList>
            <person name="Hovde B.T."/>
            <person name="Daligault H.E."/>
            <person name="Hanschen E.R."/>
            <person name="Kunde Y.A."/>
            <person name="Johnson M.B."/>
            <person name="Starkenburg S.R."/>
            <person name="Johnson S.L."/>
        </authorList>
    </citation>
    <scope>NUCLEOTIDE SEQUENCE [LARGE SCALE GENOMIC DNA]</scope>
</reference>
<dbReference type="GO" id="GO:0006950">
    <property type="term" value="P:response to stress"/>
    <property type="evidence" value="ECO:0007669"/>
    <property type="project" value="UniProtKB-ARBA"/>
</dbReference>
<sequence>MEAWESIEEEEQWSSSITSETESGDNESHHHQPLDTLQHLLPIKSGISKFYDGKSKSFTSLADASSYQSIKDIAKPENAYSSRRRNLMALKEKTRDFPLRSNKGAISKRIISSTPSTVPLAYAINYDSTSSCTSEDSTSSSNPRSPLPSASATTATIKMPSSSLGNEAPHSSS</sequence>
<organism evidence="4 5">
    <name type="scientific">Abrus precatorius</name>
    <name type="common">Indian licorice</name>
    <name type="synonym">Glycine abrus</name>
    <dbReference type="NCBI Taxonomy" id="3816"/>
    <lineage>
        <taxon>Eukaryota</taxon>
        <taxon>Viridiplantae</taxon>
        <taxon>Streptophyta</taxon>
        <taxon>Embryophyta</taxon>
        <taxon>Tracheophyta</taxon>
        <taxon>Spermatophyta</taxon>
        <taxon>Magnoliopsida</taxon>
        <taxon>eudicotyledons</taxon>
        <taxon>Gunneridae</taxon>
        <taxon>Pentapetalae</taxon>
        <taxon>rosids</taxon>
        <taxon>fabids</taxon>
        <taxon>Fabales</taxon>
        <taxon>Fabaceae</taxon>
        <taxon>Papilionoideae</taxon>
        <taxon>50 kb inversion clade</taxon>
        <taxon>NPAAA clade</taxon>
        <taxon>indigoferoid/millettioid clade</taxon>
        <taxon>Abreae</taxon>
        <taxon>Abrus</taxon>
    </lineage>
</organism>
<feature type="compositionally biased region" description="Low complexity" evidence="3">
    <location>
        <begin position="129"/>
        <end position="151"/>
    </location>
</feature>
<name>A0A8B8LKX6_ABRPR</name>
<feature type="compositionally biased region" description="Polar residues" evidence="3">
    <location>
        <begin position="152"/>
        <end position="173"/>
    </location>
</feature>
<keyword evidence="4" id="KW-1185">Reference proteome</keyword>
<evidence type="ECO:0000256" key="3">
    <source>
        <dbReference type="SAM" id="MobiDB-lite"/>
    </source>
</evidence>
<feature type="compositionally biased region" description="Acidic residues" evidence="3">
    <location>
        <begin position="1"/>
        <end position="12"/>
    </location>
</feature>
<dbReference type="AlphaFoldDB" id="A0A8B8LKX6"/>
<feature type="region of interest" description="Disordered" evidence="3">
    <location>
        <begin position="129"/>
        <end position="173"/>
    </location>
</feature>
<dbReference type="OrthoDB" id="691484at2759"/>
<keyword evidence="2" id="KW-0539">Nucleus</keyword>
<dbReference type="PANTHER" id="PTHR33172:SF64">
    <property type="entry name" value="DUF4005 DOMAIN-CONTAINING PROTEIN"/>
    <property type="match status" value="1"/>
</dbReference>
<dbReference type="GO" id="GO:0005634">
    <property type="term" value="C:nucleus"/>
    <property type="evidence" value="ECO:0007669"/>
    <property type="project" value="UniProtKB-SubCell"/>
</dbReference>
<evidence type="ECO:0000256" key="1">
    <source>
        <dbReference type="ARBA" id="ARBA00004123"/>
    </source>
</evidence>
<dbReference type="GeneID" id="113866233"/>
<dbReference type="Proteomes" id="UP000694853">
    <property type="component" value="Unplaced"/>
</dbReference>
<reference evidence="5" key="2">
    <citation type="submission" date="2025-08" db="UniProtKB">
        <authorList>
            <consortium name="RefSeq"/>
        </authorList>
    </citation>
    <scope>IDENTIFICATION</scope>
    <source>
        <tissue evidence="5">Young leaves</tissue>
    </source>
</reference>
<evidence type="ECO:0000256" key="2">
    <source>
        <dbReference type="ARBA" id="ARBA00023242"/>
    </source>
</evidence>
<proteinExistence type="predicted"/>
<evidence type="ECO:0000313" key="5">
    <source>
        <dbReference type="RefSeq" id="XP_027356915.1"/>
    </source>
</evidence>
<gene>
    <name evidence="5" type="primary">LOC113866233</name>
</gene>
<protein>
    <submittedName>
        <fullName evidence="5">Uncharacterized protein LOC113866233</fullName>
    </submittedName>
</protein>
<dbReference type="KEGG" id="aprc:113866233"/>
<dbReference type="InterPro" id="IPR051992">
    <property type="entry name" value="OxStress_Response_Reg"/>
</dbReference>
<accession>A0A8B8LKX6</accession>
<evidence type="ECO:0000313" key="4">
    <source>
        <dbReference type="Proteomes" id="UP000694853"/>
    </source>
</evidence>
<comment type="subcellular location">
    <subcellularLocation>
        <location evidence="1">Nucleus</location>
    </subcellularLocation>
</comment>
<dbReference type="PANTHER" id="PTHR33172">
    <property type="entry name" value="OS08G0516900 PROTEIN"/>
    <property type="match status" value="1"/>
</dbReference>